<reference evidence="2 3" key="1">
    <citation type="submission" date="2018-11" db="EMBL/GenBank/DDBJ databases">
        <authorList>
            <consortium name="Pathogen Informatics"/>
        </authorList>
    </citation>
    <scope>NUCLEOTIDE SEQUENCE [LARGE SCALE GENOMIC DNA]</scope>
</reference>
<dbReference type="OrthoDB" id="6266220at2759"/>
<accession>A0A3P6P8R9</accession>
<feature type="compositionally biased region" description="Basic residues" evidence="1">
    <location>
        <begin position="14"/>
        <end position="23"/>
    </location>
</feature>
<evidence type="ECO:0000313" key="2">
    <source>
        <dbReference type="EMBL" id="VDK35886.1"/>
    </source>
</evidence>
<feature type="compositionally biased region" description="Basic and acidic residues" evidence="1">
    <location>
        <begin position="24"/>
        <end position="34"/>
    </location>
</feature>
<proteinExistence type="predicted"/>
<feature type="compositionally biased region" description="Basic residues" evidence="1">
    <location>
        <begin position="202"/>
        <end position="228"/>
    </location>
</feature>
<sequence>MPKKEKKPKEKKEKKEKKGKKSKKDKEKHENKKAVDVTKRIAVCGDENSVRQVMDKSGKLKAVTSTGDVTMNVENGMNGAEVAAGGDYEGVLCVYDIREQKSYNFLKEKVMSAAKSKSPNAYLMVAAVGLEYRGSTERPLVPNQDLKSLAGANGAVCTELISYDPNAMADGILSLFIRKNPNSIMQDSNISPDEDETGDGKKKNKKDKKDKKEKKPKKEKKSKKKKQK</sequence>
<feature type="region of interest" description="Disordered" evidence="1">
    <location>
        <begin position="1"/>
        <end position="34"/>
    </location>
</feature>
<protein>
    <submittedName>
        <fullName evidence="2">Uncharacterized protein</fullName>
    </submittedName>
</protein>
<evidence type="ECO:0000256" key="1">
    <source>
        <dbReference type="SAM" id="MobiDB-lite"/>
    </source>
</evidence>
<organism evidence="2 3">
    <name type="scientific">Dibothriocephalus latus</name>
    <name type="common">Fish tapeworm</name>
    <name type="synonym">Diphyllobothrium latum</name>
    <dbReference type="NCBI Taxonomy" id="60516"/>
    <lineage>
        <taxon>Eukaryota</taxon>
        <taxon>Metazoa</taxon>
        <taxon>Spiralia</taxon>
        <taxon>Lophotrochozoa</taxon>
        <taxon>Platyhelminthes</taxon>
        <taxon>Cestoda</taxon>
        <taxon>Eucestoda</taxon>
        <taxon>Diphyllobothriidea</taxon>
        <taxon>Diphyllobothriidae</taxon>
        <taxon>Dibothriocephalus</taxon>
    </lineage>
</organism>
<evidence type="ECO:0000313" key="3">
    <source>
        <dbReference type="Proteomes" id="UP000281553"/>
    </source>
</evidence>
<dbReference type="EMBL" id="UYRU01003473">
    <property type="protein sequence ID" value="VDK35886.1"/>
    <property type="molecule type" value="Genomic_DNA"/>
</dbReference>
<keyword evidence="3" id="KW-1185">Reference proteome</keyword>
<dbReference type="Proteomes" id="UP000281553">
    <property type="component" value="Unassembled WGS sequence"/>
</dbReference>
<gene>
    <name evidence="2" type="ORF">DILT_LOCUS721</name>
</gene>
<feature type="region of interest" description="Disordered" evidence="1">
    <location>
        <begin position="183"/>
        <end position="228"/>
    </location>
</feature>
<dbReference type="AlphaFoldDB" id="A0A3P6P8R9"/>
<name>A0A3P6P8R9_DIBLA</name>